<dbReference type="AlphaFoldDB" id="A0A6I6IN33"/>
<dbReference type="OrthoDB" id="7847071at2"/>
<dbReference type="Proteomes" id="UP000428330">
    <property type="component" value="Chromosome"/>
</dbReference>
<feature type="transmembrane region" description="Helical" evidence="1">
    <location>
        <begin position="70"/>
        <end position="99"/>
    </location>
</feature>
<organism evidence="2 3">
    <name type="scientific">Roseovarius faecimaris</name>
    <dbReference type="NCBI Taxonomy" id="2494550"/>
    <lineage>
        <taxon>Bacteria</taxon>
        <taxon>Pseudomonadati</taxon>
        <taxon>Pseudomonadota</taxon>
        <taxon>Alphaproteobacteria</taxon>
        <taxon>Rhodobacterales</taxon>
        <taxon>Roseobacteraceae</taxon>
        <taxon>Roseovarius</taxon>
    </lineage>
</organism>
<dbReference type="KEGG" id="rom:EI983_09610"/>
<dbReference type="RefSeq" id="WP_157707180.1">
    <property type="nucleotide sequence ID" value="NZ_CP034348.1"/>
</dbReference>
<proteinExistence type="predicted"/>
<reference evidence="3" key="1">
    <citation type="submission" date="2018-12" db="EMBL/GenBank/DDBJ databases">
        <title>Complete genome sequence of Roseovarius sp. MME-070.</title>
        <authorList>
            <person name="Nam Y.-D."/>
            <person name="Kang J."/>
            <person name="Chung W.-H."/>
            <person name="Park Y.S."/>
        </authorList>
    </citation>
    <scope>NUCLEOTIDE SEQUENCE [LARGE SCALE GENOMIC DNA]</scope>
    <source>
        <strain evidence="3">MME-070</strain>
    </source>
</reference>
<keyword evidence="1" id="KW-0812">Transmembrane</keyword>
<dbReference type="EMBL" id="CP034348">
    <property type="protein sequence ID" value="QGX98520.1"/>
    <property type="molecule type" value="Genomic_DNA"/>
</dbReference>
<feature type="transmembrane region" description="Helical" evidence="1">
    <location>
        <begin position="105"/>
        <end position="126"/>
    </location>
</feature>
<accession>A0A6I6IN33</accession>
<name>A0A6I6IN33_9RHOB</name>
<gene>
    <name evidence="2" type="ORF">EI983_09610</name>
</gene>
<evidence type="ECO:0000256" key="1">
    <source>
        <dbReference type="SAM" id="Phobius"/>
    </source>
</evidence>
<feature type="transmembrane region" description="Helical" evidence="1">
    <location>
        <begin position="20"/>
        <end position="39"/>
    </location>
</feature>
<evidence type="ECO:0000313" key="3">
    <source>
        <dbReference type="Proteomes" id="UP000428330"/>
    </source>
</evidence>
<evidence type="ECO:0000313" key="2">
    <source>
        <dbReference type="EMBL" id="QGX98520.1"/>
    </source>
</evidence>
<feature type="transmembrane region" description="Helical" evidence="1">
    <location>
        <begin position="147"/>
        <end position="166"/>
    </location>
</feature>
<protein>
    <submittedName>
        <fullName evidence="2">Component of SufBCD complex</fullName>
    </submittedName>
</protein>
<sequence>MDWYESVFELIDMRSFSNLWFWIALAVLWSSVSHWVLGVPWDMVLRARKEGEGEAVEDLQAMVRINVNRILYIAGQSGLLITGFACFALTMMAILGFFYRNEFAQALFLLGFPMSIVGLLSVATARKIRVEEPAGEALYKRLVKHRIITQGIGMLSIFVTAIWGMLQNMTASVLF</sequence>
<keyword evidence="1" id="KW-1133">Transmembrane helix</keyword>
<keyword evidence="3" id="KW-1185">Reference proteome</keyword>
<keyword evidence="1" id="KW-0472">Membrane</keyword>